<dbReference type="VEuPathDB" id="PlasmoDB:PfIT_030029700"/>
<feature type="domain" description="Duffy-antigen binding" evidence="4">
    <location>
        <begin position="647"/>
        <end position="828"/>
    </location>
</feature>
<feature type="region of interest" description="Disordered" evidence="1">
    <location>
        <begin position="1324"/>
        <end position="1344"/>
    </location>
</feature>
<dbReference type="VEuPathDB" id="PlasmoDB:PF3D7_0400400"/>
<feature type="compositionally biased region" description="Low complexity" evidence="1">
    <location>
        <begin position="2037"/>
        <end position="2067"/>
    </location>
</feature>
<dbReference type="VEuPathDB" id="PlasmoDB:PfGN01_130079200"/>
<feature type="compositionally biased region" description="Basic and acidic residues" evidence="1">
    <location>
        <begin position="1778"/>
        <end position="1788"/>
    </location>
</feature>
<dbReference type="Pfam" id="PF18562">
    <property type="entry name" value="CIDR1_gamma"/>
    <property type="match status" value="1"/>
</dbReference>
<feature type="domain" description="Duffy-binding-like" evidence="7">
    <location>
        <begin position="2284"/>
        <end position="2435"/>
    </location>
</feature>
<dbReference type="SUPFAM" id="SSF140924">
    <property type="entry name" value="Duffy binding domain-like"/>
    <property type="match status" value="7"/>
</dbReference>
<dbReference type="VEuPathDB" id="PlasmoDB:PfKE01_070035100"/>
<feature type="compositionally biased region" description="Low complexity" evidence="1">
    <location>
        <begin position="1909"/>
        <end position="1924"/>
    </location>
</feature>
<feature type="compositionally biased region" description="Polar residues" evidence="1">
    <location>
        <begin position="1789"/>
        <end position="1798"/>
    </location>
</feature>
<dbReference type="FunFam" id="1.20.58.1930:FF:000002">
    <property type="entry name" value="Erythrocyte membrane protein 1, PfEMP1"/>
    <property type="match status" value="1"/>
</dbReference>
<name>A0A191VZ87_PLAFA</name>
<feature type="compositionally biased region" description="Acidic residues" evidence="1">
    <location>
        <begin position="1838"/>
        <end position="1908"/>
    </location>
</feature>
<feature type="region of interest" description="Disordered" evidence="1">
    <location>
        <begin position="1754"/>
        <end position="1928"/>
    </location>
</feature>
<dbReference type="VEuPathDB" id="PlasmoDB:PfGN01_100005800"/>
<feature type="compositionally biased region" description="Basic and acidic residues" evidence="1">
    <location>
        <begin position="2688"/>
        <end position="2703"/>
    </location>
</feature>
<feature type="region of interest" description="Disordered" evidence="1">
    <location>
        <begin position="2030"/>
        <end position="2069"/>
    </location>
</feature>
<feature type="domain" description="Duffy-antigen binding" evidence="4">
    <location>
        <begin position="1089"/>
        <end position="1265"/>
    </location>
</feature>
<dbReference type="VEuPathDB" id="PlasmoDB:PfGA01_030032000"/>
<dbReference type="Gene3D" id="1.20.1310.20">
    <property type="entry name" value="Duffy-antigen binding domain"/>
    <property type="match status" value="5"/>
</dbReference>
<evidence type="ECO:0000259" key="5">
    <source>
        <dbReference type="Pfam" id="PF18562"/>
    </source>
</evidence>
<dbReference type="Pfam" id="PF03011">
    <property type="entry name" value="PFEMP"/>
    <property type="match status" value="2"/>
</dbReference>
<evidence type="ECO:0000259" key="3">
    <source>
        <dbReference type="Pfam" id="PF03011"/>
    </source>
</evidence>
<feature type="domain" description="Duffy-antigen binding" evidence="4">
    <location>
        <begin position="2013"/>
        <end position="2228"/>
    </location>
</feature>
<dbReference type="InterPro" id="IPR042202">
    <property type="entry name" value="Duffy-ag-bd_sf"/>
</dbReference>
<feature type="domain" description="PfEMP1 CIDRalpha1" evidence="6">
    <location>
        <begin position="316"/>
        <end position="373"/>
    </location>
</feature>
<evidence type="ECO:0000259" key="6">
    <source>
        <dbReference type="Pfam" id="PF21807"/>
    </source>
</evidence>
<dbReference type="VEuPathDB" id="PlasmoDB:PfNF135_020005200"/>
<keyword evidence="2" id="KW-0472">Membrane</keyword>
<dbReference type="VEuPathDB" id="PlasmoDB:PfCD01_130078400"/>
<feature type="domain" description="Duffy-binding-like" evidence="7">
    <location>
        <begin position="115"/>
        <end position="273"/>
    </location>
</feature>
<protein>
    <submittedName>
        <fullName evidence="8">Erythrocyte membrane protein 1</fullName>
    </submittedName>
</protein>
<dbReference type="VEuPathDB" id="PlasmoDB:PfSN01_080037400"/>
<feature type="compositionally biased region" description="Acidic residues" evidence="1">
    <location>
        <begin position="2708"/>
        <end position="2721"/>
    </location>
</feature>
<feature type="domain" description="Cysteine-rich interdomain region 1 gamma" evidence="5">
    <location>
        <begin position="2475"/>
        <end position="2524"/>
    </location>
</feature>
<sequence>DIVRGKDMFKRNNHDNVENGLREVFKKIKDDLEKQGIIDYDNDPNYYKLREDWWTINRDQVWRAITCYIPYYVNYFKKKSDDTIVFTNDGKCGHYEGAPPTNLDYVPQFLRWFEEWAEEFCRKKKDKLNKVKEACRDEENGKYCSLNGYDCTKTIWKKGVLHWSNKCTDCSVKCNLYEIWLGNQREAFHKQKEKYEKEIQTYVSNRGISNTNINKEYYGEFYKEFYGKLKNEYKDVDNFLTLLNEGKYCKGGLEGGKDITFTNIGDEGIFYRSKYCQVCPDCGVDCKSRSCIANPNNDDNCSNKESYTPPKGAPTTEINVLYSGEEEGNISEKLTEFCNGKNNKTGKNYQKWQCYYENSKKNMCKMDKNSKNHTSEEKITKFHNFFELWVIYLLTETIRWNDKIKTCMNNTNITDCNDGCNKHCVCFDKWIKQKEQEWNSIKKLFIKKQKMPNEYYLNIKNHFEGYFFHVMKKLNKEAKWNELMENLRTKINSSKKNKGTKDSEGAIKVLLDHLKETATICKDNNTNEGCVSSKKSKTNPCAKPHGKKLATVKQIAQYYKRKAHAQLEEGGGSRSALKGDASQGQYERKGNASDFMGPKFCQINEKHSNAHGSKSKNPCNGKNTERFYTGKDWTYANGKNTTTYSDVYLPQRREHMCTSNLENLNTNSTGLKGDKVNNSFLGDVLLAAKYEADFIKQRYNEQNTPKGFMDKATICRALRYSFADLGDIIRGRDMWDKDSGSEEMEEILKKIFGTLHQSRDDIKVNDKYKGDDKKSPPYKQLREDWWEANRHQVWKAMQCPTTTKPSLNIKCGDTSITPLVDYIPQRLRWMTEWAEWYCKVQKEEYDKLEKQCSTCKSGKCMNIDGSADQTCTNCTQACTAYNTKIQKWKIQWDTISDKYKKLYKPALVHIAANGGPKTSTAIKDNEDKPVIEFLFELYKANGGRIRFHHRPKAPAKASGTRIIRSISATTTITPYNTAAGYIHQEMPIVGCKGQEVFCDNNDKKDKYAFKNPPPDYVTACGCNERLVPVPKKPEVPPVKEVDACDIVDTILSGNEQEENIDGCKQKHVKTNPYPPWKNDINLVEDTKTWMPPRRQKLCLHYLTENISGKEKLKEAFIKTAAAETFVSWNYYKSKNSADANQLERGIIPPEFLRSMFYTYADYRDICLNKDISKKATGSHVSIAKEKIDAYFKEYSDPYPTKWWDRNGPEIWKAMLCGLSHHISKKSLRKELIHNLNYTYPNVKLKGENTPTLEKFSERDQFLRWFTEWSDEFCREREKKENAVQKDCTQDYQGCKEKKTNGGNACNTACEAYKNYIRDKEKEYTKQKGKFDSEKGKSPPGYEGYSERKASEYLKENCLDKSCSCMDKVTSITEYWDTPNKTYKNSDLEKMCECEPPPPPPAPAPKKEEEDAWKIVEEVLSKRPDSITGGIDGCNPKDYGGTYPSWKNYRNLVEDTKTWMPPRRQKLCVSGLTQGGEITKPEDILTKFINCAAIETHFAWERYKNHNANADSELKTGKIPEGFKKQMYYTFGDFRDIFFGTDISSCPYIKNTSNAIKSILGDKTTTKEGEKHIDDNKKLQEWWTIHGPKIWEGMLCALSYDTTKNNINGQTRQKLRETNDYSNMKFSDNTTTLEDFASRPQFLRWFTEWSDEFCREREKQLATLREGCEHYNCGENSEHSKKEACKSACEAYQKWLKDWKHQYNEQKEKFDADKTNKKYKQDPTAEEARNSSSARAYLEKELQKLCDNGECKCMKEPSKEPKKTDNITDMPASLDDTPSDYKDTCECTKRQASSRNFSVRSEDGENGAAGPRPPPKSKPTVGGGLGRILQPLAPGEEIHSDEEEEDAEEIEEEEDDDDEDDDETVDDLQESEEEPAEEEVEEDKDGLDDDDEDEDGDKGEEAEVVEETVADTTTQQEEGSTTTTQNDVNVCDIVGGILTGKGNLNEACKQKYSAPNRYWGWKCVTPTTSNDTTREAGKGGGGGGGSSEHGSRHRRSISAAPGQAPNGKDSAGSICVPPRRRRLYVGKLHDWANSGNTQSSQSQESGGEAQARGSESSLASTSATASSGSHRDPLLTAFVESAAVETFFLWHKYKMDKEIEKKEKNTADGEPVIDTSSVDENLQNQLKKGEIPEDFKRQMFYTLGDYRDICVGVKQDVIKALEASGDKNIDTIKEAIDKILNSGNKENSVPPKSSDKTPQQTLWDEIAPSIWNGMICALTYKDSEQKGVEKKIVKADGVQYDKLIEKNGYNNVTLDDTSGTGPKGNDDPKLNEFVSRPQFIRWFEEWGEDFCRKRTHKLYIIEKECKVEENGGGSRRGGKNIETPKCSCYGEHCDDQLKDNPSTVPSLLCSRCSTSCRFYKKWIRRKKEEFTEQKGAYEKQKTKCQTESDNGFCTKLKDDAAKFLENLGSCKNDSEEGKKGRDKLDFKKPDDTFKDADNCKPCSEFKIDCTKAKCTGDEEKLCKNKKITPNDIKDSTEDIDMLVSDDNKNGNKFEHLQDCTDANIFKGIRKDLWKCGKVCGYEVCIPPYVNGGVASGEKHNGNNQIITIIPFVKYWLRHFFEDYNKIRKKLNPCMHNVEGSNCENKCHKKCDCAKAWINKKKEEWDKIKNLLNEQYKRDNAEMDPSVRSSLLDLIKGFAPKIDKGRHKGSVSLVKLFKCNCDKISENSGGNDPVKCLLEKLKDKIGECEKKHAKTGDDTQAKCEKQSTPVEEDEEDLLLEEENPVTQPNICPTPPKEEEQTDEKCDPAEKKDEKKEDGEASGSDDKESTTENSGGSEGTPKHDPNQTEEEDTKSKYIQPQTPTAPPEEKNNLPQPLPPLPSDNTSDILKTTIPFGIALALTSIAFFFLK</sequence>
<evidence type="ECO:0000256" key="2">
    <source>
        <dbReference type="SAM" id="Phobius"/>
    </source>
</evidence>
<feature type="region of interest" description="Disordered" evidence="1">
    <location>
        <begin position="1966"/>
        <end position="2015"/>
    </location>
</feature>
<feature type="non-terminal residue" evidence="8">
    <location>
        <position position="2847"/>
    </location>
</feature>
<feature type="compositionally biased region" description="Basic and acidic residues" evidence="1">
    <location>
        <begin position="2733"/>
        <end position="2767"/>
    </location>
</feature>
<proteinExistence type="predicted"/>
<dbReference type="EMBL" id="KX154902">
    <property type="protein sequence ID" value="ANJ21022.1"/>
    <property type="molecule type" value="Genomic_DNA"/>
</dbReference>
<feature type="domain" description="Duffy-binding-like" evidence="3">
    <location>
        <begin position="385"/>
        <end position="527"/>
    </location>
</feature>
<dbReference type="Pfam" id="PF21807">
    <property type="entry name" value="PfEMP1_CIDRalpha1_dom"/>
    <property type="match status" value="1"/>
</dbReference>
<evidence type="ECO:0000259" key="7">
    <source>
        <dbReference type="Pfam" id="PF22672"/>
    </source>
</evidence>
<dbReference type="GO" id="GO:0016020">
    <property type="term" value="C:membrane"/>
    <property type="evidence" value="ECO:0007669"/>
    <property type="project" value="InterPro"/>
</dbReference>
<feature type="domain" description="Duffy-binding-like" evidence="3">
    <location>
        <begin position="2550"/>
        <end position="2692"/>
    </location>
</feature>
<dbReference type="InterPro" id="IPR054595">
    <property type="entry name" value="DBL_C"/>
</dbReference>
<dbReference type="VEuPathDB" id="PlasmoDB:PfNF166_090005000"/>
<dbReference type="InterPro" id="IPR004258">
    <property type="entry name" value="DBL"/>
</dbReference>
<dbReference type="VEuPathDB" id="PlasmoDB:PfKH01_020028200"/>
<dbReference type="Pfam" id="PF22672">
    <property type="entry name" value="DBL_C"/>
    <property type="match status" value="2"/>
</dbReference>
<dbReference type="VEuPathDB" id="PlasmoDB:PfDd2_010019400"/>
<dbReference type="Gene3D" id="1.20.58.1930">
    <property type="match status" value="2"/>
</dbReference>
<dbReference type="VEuPathDB" id="PlasmoDB:PfKH01_050005600"/>
<dbReference type="InterPro" id="IPR008602">
    <property type="entry name" value="Duffy-antigen-binding"/>
</dbReference>
<feature type="region of interest" description="Disordered" evidence="1">
    <location>
        <begin position="565"/>
        <end position="589"/>
    </location>
</feature>
<dbReference type="VEuPathDB" id="PlasmoDB:PfML01_090043100"/>
<dbReference type="VEuPathDB" id="PlasmoDB:PfCD01_090042900"/>
<dbReference type="VEuPathDB" id="PlasmoDB:PfGB4_040031300"/>
<dbReference type="VEuPathDB" id="PlasmoDB:PfTG01_000027000"/>
<dbReference type="InterPro" id="IPR041480">
    <property type="entry name" value="CIDR1_gamma"/>
</dbReference>
<keyword evidence="2" id="KW-1133">Transmembrane helix</keyword>
<feature type="compositionally biased region" description="Basic and acidic residues" evidence="1">
    <location>
        <begin position="1754"/>
        <end position="1765"/>
    </location>
</feature>
<dbReference type="VEuPathDB" id="PlasmoDB:PfNF54_040005900"/>
<feature type="non-terminal residue" evidence="8">
    <location>
        <position position="1"/>
    </location>
</feature>
<feature type="transmembrane region" description="Helical" evidence="2">
    <location>
        <begin position="2825"/>
        <end position="2846"/>
    </location>
</feature>
<feature type="compositionally biased region" description="Basic and acidic residues" evidence="1">
    <location>
        <begin position="1709"/>
        <end position="1728"/>
    </location>
</feature>
<feature type="region of interest" description="Disordered" evidence="1">
    <location>
        <begin position="1709"/>
        <end position="1733"/>
    </location>
</feature>
<dbReference type="VEuPathDB" id="PlasmoDB:PfHB3_070016000"/>
<evidence type="ECO:0000259" key="4">
    <source>
        <dbReference type="Pfam" id="PF05424"/>
    </source>
</evidence>
<accession>A0A191VZ87</accession>
<feature type="domain" description="Duffy-antigen binding" evidence="4">
    <location>
        <begin position="1"/>
        <end position="111"/>
    </location>
</feature>
<evidence type="ECO:0000256" key="1">
    <source>
        <dbReference type="SAM" id="MobiDB-lite"/>
    </source>
</evidence>
<feature type="region of interest" description="Disordered" evidence="1">
    <location>
        <begin position="2688"/>
        <end position="2824"/>
    </location>
</feature>
<reference evidence="8" key="1">
    <citation type="journal article" date="2016" name="EMBO Mol. Med.">
        <title>Plasmodium falciparum var genes expressed in children with severe malaria encode CIDRalpha1 domains.</title>
        <authorList>
            <person name="Jespersen J.S."/>
            <person name="Wang C.W."/>
            <person name="Mkumbaye S.I."/>
            <person name="Minja D.T."/>
            <person name="Petersen B."/>
            <person name="Turner L."/>
            <person name="Petersen J.E."/>
            <person name="Lusingu J.P."/>
            <person name="Theander T.G."/>
            <person name="Lavstsen T."/>
        </authorList>
    </citation>
    <scope>NUCLEOTIDE SEQUENCE</scope>
    <source>
        <strain evidence="8">1974-4</strain>
    </source>
</reference>
<dbReference type="Pfam" id="PF05424">
    <property type="entry name" value="Duffy_binding"/>
    <property type="match status" value="5"/>
</dbReference>
<dbReference type="VEuPathDB" id="PlasmoDB:PfDd2_070035700"/>
<dbReference type="Gene3D" id="1.20.58.830">
    <property type="match status" value="5"/>
</dbReference>
<organism evidence="8">
    <name type="scientific">Plasmodium falciparum</name>
    <name type="common">malaria parasite P. falciparum</name>
    <dbReference type="NCBI Taxonomy" id="5833"/>
    <lineage>
        <taxon>Eukaryota</taxon>
        <taxon>Sar</taxon>
        <taxon>Alveolata</taxon>
        <taxon>Apicomplexa</taxon>
        <taxon>Aconoidasida</taxon>
        <taxon>Haemosporida</taxon>
        <taxon>Plasmodiidae</taxon>
        <taxon>Plasmodium</taxon>
        <taxon>Plasmodium (Laverania)</taxon>
    </lineage>
</organism>
<dbReference type="FunFam" id="1.20.58.830:FF:000005">
    <property type="entry name" value="Erythrocyte membrane protein 1, PfEMP1"/>
    <property type="match status" value="1"/>
</dbReference>
<gene>
    <name evidence="8" type="primary">var</name>
</gene>
<keyword evidence="2" id="KW-0812">Transmembrane</keyword>
<dbReference type="VEuPathDB" id="PlasmoDB:PfGN01_000022200"/>
<feature type="compositionally biased region" description="Gly residues" evidence="1">
    <location>
        <begin position="1977"/>
        <end position="1986"/>
    </location>
</feature>
<feature type="domain" description="Duffy-antigen binding" evidence="4">
    <location>
        <begin position="1458"/>
        <end position="1635"/>
    </location>
</feature>
<dbReference type="VEuPathDB" id="PlasmoDB:PF3D7_0800300"/>
<dbReference type="GO" id="GO:0046789">
    <property type="term" value="F:host cell surface receptor binding"/>
    <property type="evidence" value="ECO:0007669"/>
    <property type="project" value="InterPro"/>
</dbReference>
<dbReference type="InterPro" id="IPR049158">
    <property type="entry name" value="PfEMP1_CIDRalpha1_dom"/>
</dbReference>
<feature type="compositionally biased region" description="Basic and acidic residues" evidence="1">
    <location>
        <begin position="1324"/>
        <end position="1336"/>
    </location>
</feature>
<dbReference type="VEuPathDB" id="PlasmoDB:PfIT_100044000"/>
<evidence type="ECO:0000313" key="8">
    <source>
        <dbReference type="EMBL" id="ANJ21022.1"/>
    </source>
</evidence>